<evidence type="ECO:0000313" key="3">
    <source>
        <dbReference type="Proteomes" id="UP000612585"/>
    </source>
</evidence>
<sequence>MELKLRPSQKTSLAFGRSVSTRSRTLQFDVSAQDADKLNAYAQLAADFDPFLRSDDAELERRMMSVQAEFRDGRVRLTLCADRAGGEPLGDPGTYEGTVSIVDPRVSRIDIPFTITLAEPRWPIVVDIGVLTVIAAMWWAWLLVVRSADTWPKLLDWPAWLFEPEGILTCGLGVVGAAGAFATVYLKSATWSLDALQVAGLAAAVFSAFIAASTATRVAQYVTTNK</sequence>
<keyword evidence="1" id="KW-0812">Transmembrane</keyword>
<evidence type="ECO:0000313" key="2">
    <source>
        <dbReference type="EMBL" id="GIJ62007.1"/>
    </source>
</evidence>
<feature type="transmembrane region" description="Helical" evidence="1">
    <location>
        <begin position="124"/>
        <end position="146"/>
    </location>
</feature>
<dbReference type="EMBL" id="BOPG01000072">
    <property type="protein sequence ID" value="GIJ62007.1"/>
    <property type="molecule type" value="Genomic_DNA"/>
</dbReference>
<feature type="transmembrane region" description="Helical" evidence="1">
    <location>
        <begin position="166"/>
        <end position="186"/>
    </location>
</feature>
<gene>
    <name evidence="2" type="ORF">Vau01_095230</name>
</gene>
<dbReference type="Proteomes" id="UP000612585">
    <property type="component" value="Unassembled WGS sequence"/>
</dbReference>
<protein>
    <submittedName>
        <fullName evidence="2">Uncharacterized protein</fullName>
    </submittedName>
</protein>
<proteinExistence type="predicted"/>
<organism evidence="2 3">
    <name type="scientific">Virgisporangium aurantiacum</name>
    <dbReference type="NCBI Taxonomy" id="175570"/>
    <lineage>
        <taxon>Bacteria</taxon>
        <taxon>Bacillati</taxon>
        <taxon>Actinomycetota</taxon>
        <taxon>Actinomycetes</taxon>
        <taxon>Micromonosporales</taxon>
        <taxon>Micromonosporaceae</taxon>
        <taxon>Virgisporangium</taxon>
    </lineage>
</organism>
<comment type="caution">
    <text evidence="2">The sequence shown here is derived from an EMBL/GenBank/DDBJ whole genome shotgun (WGS) entry which is preliminary data.</text>
</comment>
<reference evidence="2" key="1">
    <citation type="submission" date="2021-01" db="EMBL/GenBank/DDBJ databases">
        <title>Whole genome shotgun sequence of Virgisporangium aurantiacum NBRC 16421.</title>
        <authorList>
            <person name="Komaki H."/>
            <person name="Tamura T."/>
        </authorList>
    </citation>
    <scope>NUCLEOTIDE SEQUENCE</scope>
    <source>
        <strain evidence="2">NBRC 16421</strain>
    </source>
</reference>
<keyword evidence="1" id="KW-1133">Transmembrane helix</keyword>
<dbReference type="RefSeq" id="WP_204007343.1">
    <property type="nucleotide sequence ID" value="NZ_BOPG01000072.1"/>
</dbReference>
<feature type="transmembrane region" description="Helical" evidence="1">
    <location>
        <begin position="198"/>
        <end position="219"/>
    </location>
</feature>
<keyword evidence="3" id="KW-1185">Reference proteome</keyword>
<name>A0A8J4E7P6_9ACTN</name>
<evidence type="ECO:0000256" key="1">
    <source>
        <dbReference type="SAM" id="Phobius"/>
    </source>
</evidence>
<keyword evidence="1" id="KW-0472">Membrane</keyword>
<accession>A0A8J4E7P6</accession>
<dbReference type="AlphaFoldDB" id="A0A8J4E7P6"/>